<dbReference type="InterPro" id="IPR036047">
    <property type="entry name" value="F-box-like_dom_sf"/>
</dbReference>
<accession>A0A8H3R1G3</accession>
<dbReference type="Pfam" id="PF12937">
    <property type="entry name" value="F-box-like"/>
    <property type="match status" value="1"/>
</dbReference>
<reference evidence="2" key="1">
    <citation type="submission" date="2019-10" db="EMBL/GenBank/DDBJ databases">
        <title>Conservation and host-specific expression of non-tandemly repeated heterogenous ribosome RNA gene in arbuscular mycorrhizal fungi.</title>
        <authorList>
            <person name="Maeda T."/>
            <person name="Kobayashi Y."/>
            <person name="Nakagawa T."/>
            <person name="Ezawa T."/>
            <person name="Yamaguchi K."/>
            <person name="Bino T."/>
            <person name="Nishimoto Y."/>
            <person name="Shigenobu S."/>
            <person name="Kawaguchi M."/>
        </authorList>
    </citation>
    <scope>NUCLEOTIDE SEQUENCE</scope>
    <source>
        <strain evidence="2">HR1</strain>
    </source>
</reference>
<sequence>MSQLPVDCLSEIFEYLKDDKITLHSCILVNRLWCKVSVRISWRDVYDYSSSNFNTLIACLPNESKEILYKNEIIISTPTLKTPIFNYASFCKVLSVNRAHYKIEKLLENQQNNSSSSFNDKVHIVTQEIFKMFMKEISSLKSLVFLLYSNITFNLFPGVQICYNIQSFTLEAEEIVSNGLADLISVQRNLKYFNMTLCYDLDNNSLTSIIPSIMLKLPNTLAKLELSGADYCIPLSFIANFSNLQELKLSFERNENYNNFENCKNLESIKIWCRGKFLNEKEALETAVKYSQNIYELILYHLFDVRFELLPEDLDTYLKNIEIINKYIKLGVIKKFKVRDFEDEEYN</sequence>
<dbReference type="CDD" id="cd09917">
    <property type="entry name" value="F-box_SF"/>
    <property type="match status" value="1"/>
</dbReference>
<evidence type="ECO:0000313" key="2">
    <source>
        <dbReference type="EMBL" id="GET00401.1"/>
    </source>
</evidence>
<dbReference type="InterPro" id="IPR032675">
    <property type="entry name" value="LRR_dom_sf"/>
</dbReference>
<organism evidence="2 3">
    <name type="scientific">Rhizophagus clarus</name>
    <dbReference type="NCBI Taxonomy" id="94130"/>
    <lineage>
        <taxon>Eukaryota</taxon>
        <taxon>Fungi</taxon>
        <taxon>Fungi incertae sedis</taxon>
        <taxon>Mucoromycota</taxon>
        <taxon>Glomeromycotina</taxon>
        <taxon>Glomeromycetes</taxon>
        <taxon>Glomerales</taxon>
        <taxon>Glomeraceae</taxon>
        <taxon>Rhizophagus</taxon>
    </lineage>
</organism>
<proteinExistence type="predicted"/>
<dbReference type="Proteomes" id="UP000615446">
    <property type="component" value="Unassembled WGS sequence"/>
</dbReference>
<dbReference type="OrthoDB" id="4192220at2759"/>
<evidence type="ECO:0000313" key="3">
    <source>
        <dbReference type="Proteomes" id="UP000615446"/>
    </source>
</evidence>
<comment type="caution">
    <text evidence="2">The sequence shown here is derived from an EMBL/GenBank/DDBJ whole genome shotgun (WGS) entry which is preliminary data.</text>
</comment>
<dbReference type="SUPFAM" id="SSF81383">
    <property type="entry name" value="F-box domain"/>
    <property type="match status" value="1"/>
</dbReference>
<dbReference type="SUPFAM" id="SSF52058">
    <property type="entry name" value="L domain-like"/>
    <property type="match status" value="1"/>
</dbReference>
<name>A0A8H3R1G3_9GLOM</name>
<dbReference type="Gene3D" id="3.80.10.10">
    <property type="entry name" value="Ribonuclease Inhibitor"/>
    <property type="match status" value="1"/>
</dbReference>
<dbReference type="InterPro" id="IPR001810">
    <property type="entry name" value="F-box_dom"/>
</dbReference>
<dbReference type="EMBL" id="BLAL01000285">
    <property type="protein sequence ID" value="GET00401.1"/>
    <property type="molecule type" value="Genomic_DNA"/>
</dbReference>
<gene>
    <name evidence="2" type="ORF">RCL2_002685500</name>
</gene>
<evidence type="ECO:0000259" key="1">
    <source>
        <dbReference type="Pfam" id="PF12937"/>
    </source>
</evidence>
<dbReference type="AlphaFoldDB" id="A0A8H3R1G3"/>
<protein>
    <recommendedName>
        <fullName evidence="1">F-box domain-containing protein</fullName>
    </recommendedName>
</protein>
<feature type="domain" description="F-box" evidence="1">
    <location>
        <begin position="2"/>
        <end position="46"/>
    </location>
</feature>